<feature type="compositionally biased region" description="Basic and acidic residues" evidence="1">
    <location>
        <begin position="155"/>
        <end position="165"/>
    </location>
</feature>
<reference evidence="2 3" key="1">
    <citation type="journal article" date="2019" name="Commun. Biol.">
        <title>The bagworm genome reveals a unique fibroin gene that provides high tensile strength.</title>
        <authorList>
            <person name="Kono N."/>
            <person name="Nakamura H."/>
            <person name="Ohtoshi R."/>
            <person name="Tomita M."/>
            <person name="Numata K."/>
            <person name="Arakawa K."/>
        </authorList>
    </citation>
    <scope>NUCLEOTIDE SEQUENCE [LARGE SCALE GENOMIC DNA]</scope>
</reference>
<gene>
    <name evidence="2" type="ORF">EVAR_86518_1</name>
</gene>
<evidence type="ECO:0000256" key="1">
    <source>
        <dbReference type="SAM" id="MobiDB-lite"/>
    </source>
</evidence>
<dbReference type="EMBL" id="BGZK01000380">
    <property type="protein sequence ID" value="GBP40372.1"/>
    <property type="molecule type" value="Genomic_DNA"/>
</dbReference>
<evidence type="ECO:0000313" key="3">
    <source>
        <dbReference type="Proteomes" id="UP000299102"/>
    </source>
</evidence>
<organism evidence="2 3">
    <name type="scientific">Eumeta variegata</name>
    <name type="common">Bagworm moth</name>
    <name type="synonym">Eumeta japonica</name>
    <dbReference type="NCBI Taxonomy" id="151549"/>
    <lineage>
        <taxon>Eukaryota</taxon>
        <taxon>Metazoa</taxon>
        <taxon>Ecdysozoa</taxon>
        <taxon>Arthropoda</taxon>
        <taxon>Hexapoda</taxon>
        <taxon>Insecta</taxon>
        <taxon>Pterygota</taxon>
        <taxon>Neoptera</taxon>
        <taxon>Endopterygota</taxon>
        <taxon>Lepidoptera</taxon>
        <taxon>Glossata</taxon>
        <taxon>Ditrysia</taxon>
        <taxon>Tineoidea</taxon>
        <taxon>Psychidae</taxon>
        <taxon>Oiketicinae</taxon>
        <taxon>Eumeta</taxon>
    </lineage>
</organism>
<protein>
    <submittedName>
        <fullName evidence="2">Uncharacterized protein</fullName>
    </submittedName>
</protein>
<keyword evidence="3" id="KW-1185">Reference proteome</keyword>
<dbReference type="Proteomes" id="UP000299102">
    <property type="component" value="Unassembled WGS sequence"/>
</dbReference>
<accession>A0A4C1VPP3</accession>
<comment type="caution">
    <text evidence="2">The sequence shown here is derived from an EMBL/GenBank/DDBJ whole genome shotgun (WGS) entry which is preliminary data.</text>
</comment>
<proteinExistence type="predicted"/>
<feature type="region of interest" description="Disordered" evidence="1">
    <location>
        <begin position="155"/>
        <end position="188"/>
    </location>
</feature>
<sequence length="206" mass="22368">MPEFTVKGHNLLFVWRSLASMCDRGGKEDERGEPATNARPAKNFTAQVGILKEKNDSSFSDSFENVTDSRFVKACLFRPEGSGCGPPDAPAAPAPPAPVPYRCGVHHMSLTGFFLIFGRMTFSNEGFLLRDTASLRSEFQIEIFEHHALRAGQLRRIEHASDRRPGPGGGAAGAGRRPPDAGWPALSPGEIGAVSHRDCRLALRLV</sequence>
<evidence type="ECO:0000313" key="2">
    <source>
        <dbReference type="EMBL" id="GBP40372.1"/>
    </source>
</evidence>
<name>A0A4C1VPP3_EUMVA</name>
<dbReference type="AlphaFoldDB" id="A0A4C1VPP3"/>